<proteinExistence type="predicted"/>
<gene>
    <name evidence="2" type="ORF">AELLOGFF_01466</name>
</gene>
<accession>A0A5S9R5M7</accession>
<sequence length="73" mass="8063">MDSLGTTQLISLLLAVTLLAGLSGFFAAVVTRRPRRRTRRVFVAGVLCGVLARDLVRGRRRVLALGARVRLFR</sequence>
<keyword evidence="3" id="KW-1185">Reference proteome</keyword>
<dbReference type="Proteomes" id="UP000430146">
    <property type="component" value="Unassembled WGS sequence"/>
</dbReference>
<evidence type="ECO:0000313" key="2">
    <source>
        <dbReference type="EMBL" id="CAA0128616.1"/>
    </source>
</evidence>
<keyword evidence="1" id="KW-0472">Membrane</keyword>
<dbReference type="RefSeq" id="WP_159233372.1">
    <property type="nucleotide sequence ID" value="NZ_CACSIP010000034.1"/>
</dbReference>
<evidence type="ECO:0000313" key="3">
    <source>
        <dbReference type="Proteomes" id="UP000430146"/>
    </source>
</evidence>
<name>A0A5S9R5M7_MYCVN</name>
<feature type="transmembrane region" description="Helical" evidence="1">
    <location>
        <begin position="12"/>
        <end position="30"/>
    </location>
</feature>
<dbReference type="EMBL" id="CACSIP010000034">
    <property type="protein sequence ID" value="CAA0128616.1"/>
    <property type="molecule type" value="Genomic_DNA"/>
</dbReference>
<keyword evidence="1" id="KW-0812">Transmembrane</keyword>
<protein>
    <submittedName>
        <fullName evidence="2">Uncharacterized protein</fullName>
    </submittedName>
</protein>
<keyword evidence="1" id="KW-1133">Transmembrane helix</keyword>
<organism evidence="2 3">
    <name type="scientific">Mycolicibacterium vanbaalenii</name>
    <name type="common">Mycobacterium vanbaalenii</name>
    <dbReference type="NCBI Taxonomy" id="110539"/>
    <lineage>
        <taxon>Bacteria</taxon>
        <taxon>Bacillati</taxon>
        <taxon>Actinomycetota</taxon>
        <taxon>Actinomycetes</taxon>
        <taxon>Mycobacteriales</taxon>
        <taxon>Mycobacteriaceae</taxon>
        <taxon>Mycolicibacterium</taxon>
    </lineage>
</organism>
<evidence type="ECO:0000256" key="1">
    <source>
        <dbReference type="SAM" id="Phobius"/>
    </source>
</evidence>
<dbReference type="AlphaFoldDB" id="A0A5S9R5M7"/>
<reference evidence="2 3" key="1">
    <citation type="submission" date="2019-11" db="EMBL/GenBank/DDBJ databases">
        <authorList>
            <person name="Holert J."/>
        </authorList>
    </citation>
    <scope>NUCLEOTIDE SEQUENCE [LARGE SCALE GENOMIC DNA]</scope>
    <source>
        <strain evidence="2">BC8_1</strain>
    </source>
</reference>